<reference evidence="2 3" key="1">
    <citation type="submission" date="2018-01" db="EMBL/GenBank/DDBJ databases">
        <title>Genomic Encyclopedia of Type Strains, Phase III (KMG-III): the genomes of soil and plant-associated and newly described type strains.</title>
        <authorList>
            <person name="Whitman W."/>
        </authorList>
    </citation>
    <scope>NUCLEOTIDE SEQUENCE [LARGE SCALE GENOMIC DNA]</scope>
    <source>
        <strain evidence="2 3">JCM 18070</strain>
    </source>
</reference>
<keyword evidence="1" id="KW-1133">Transmembrane helix</keyword>
<keyword evidence="1" id="KW-0812">Transmembrane</keyword>
<dbReference type="InterPro" id="IPR007047">
    <property type="entry name" value="Flp_Fap"/>
</dbReference>
<dbReference type="Proteomes" id="UP000237381">
    <property type="component" value="Unassembled WGS sequence"/>
</dbReference>
<gene>
    <name evidence="2" type="ORF">B0G62_106230</name>
</gene>
<protein>
    <submittedName>
        <fullName evidence="2">Pilus assembly protein Flp/PilA</fullName>
    </submittedName>
</protein>
<keyword evidence="3" id="KW-1185">Reference proteome</keyword>
<dbReference type="Pfam" id="PF04964">
    <property type="entry name" value="Flp_Fap"/>
    <property type="match status" value="1"/>
</dbReference>
<dbReference type="RefSeq" id="WP_103704932.1">
    <property type="nucleotide sequence ID" value="NZ_PQGA01000006.1"/>
</dbReference>
<sequence>MKNIIAKASQFIRDEDGISAIEYALLGSLIALAIITAVTSLGTKIATAFNTIGDSI</sequence>
<comment type="caution">
    <text evidence="2">The sequence shown here is derived from an EMBL/GenBank/DDBJ whole genome shotgun (WGS) entry which is preliminary data.</text>
</comment>
<evidence type="ECO:0000313" key="3">
    <source>
        <dbReference type="Proteomes" id="UP000237381"/>
    </source>
</evidence>
<evidence type="ECO:0000256" key="1">
    <source>
        <dbReference type="SAM" id="Phobius"/>
    </source>
</evidence>
<feature type="transmembrane region" description="Helical" evidence="1">
    <location>
        <begin position="20"/>
        <end position="41"/>
    </location>
</feature>
<name>A0A2S4MAD4_9BURK</name>
<dbReference type="AlphaFoldDB" id="A0A2S4MAD4"/>
<keyword evidence="1" id="KW-0472">Membrane</keyword>
<proteinExistence type="predicted"/>
<evidence type="ECO:0000313" key="2">
    <source>
        <dbReference type="EMBL" id="POR51696.1"/>
    </source>
</evidence>
<accession>A0A2S4MAD4</accession>
<organism evidence="2 3">
    <name type="scientific">Paraburkholderia eburnea</name>
    <dbReference type="NCBI Taxonomy" id="1189126"/>
    <lineage>
        <taxon>Bacteria</taxon>
        <taxon>Pseudomonadati</taxon>
        <taxon>Pseudomonadota</taxon>
        <taxon>Betaproteobacteria</taxon>
        <taxon>Burkholderiales</taxon>
        <taxon>Burkholderiaceae</taxon>
        <taxon>Paraburkholderia</taxon>
    </lineage>
</organism>
<dbReference type="EMBL" id="PQGA01000006">
    <property type="protein sequence ID" value="POR51696.1"/>
    <property type="molecule type" value="Genomic_DNA"/>
</dbReference>